<reference evidence="13 14" key="1">
    <citation type="submission" date="2017-09" db="EMBL/GenBank/DDBJ databases">
        <title>Comparative genomics of rhizobia isolated from Phaseolus vulgaris in China.</title>
        <authorList>
            <person name="Tong W."/>
        </authorList>
    </citation>
    <scope>NUCLEOTIDE SEQUENCE [LARGE SCALE GENOMIC DNA]</scope>
    <source>
        <strain evidence="13 14">C5</strain>
    </source>
</reference>
<dbReference type="SMART" id="SM00382">
    <property type="entry name" value="AAA"/>
    <property type="match status" value="1"/>
</dbReference>
<dbReference type="Pfam" id="PF00664">
    <property type="entry name" value="ABC_membrane"/>
    <property type="match status" value="1"/>
</dbReference>
<dbReference type="InterPro" id="IPR011527">
    <property type="entry name" value="ABC1_TM_dom"/>
</dbReference>
<evidence type="ECO:0000256" key="7">
    <source>
        <dbReference type="ARBA" id="ARBA00022989"/>
    </source>
</evidence>
<accession>A0A2A6JFY9</accession>
<dbReference type="Gene3D" id="3.40.50.300">
    <property type="entry name" value="P-loop containing nucleotide triphosphate hydrolases"/>
    <property type="match status" value="1"/>
</dbReference>
<dbReference type="FunFam" id="3.40.50.300:FF:000287">
    <property type="entry name" value="Multidrug ABC transporter ATP-binding protein"/>
    <property type="match status" value="1"/>
</dbReference>
<comment type="caution">
    <text evidence="13">The sequence shown here is derived from an EMBL/GenBank/DDBJ whole genome shotgun (WGS) entry which is preliminary data.</text>
</comment>
<keyword evidence="4 10" id="KW-0812">Transmembrane</keyword>
<dbReference type="GO" id="GO:0016887">
    <property type="term" value="F:ATP hydrolysis activity"/>
    <property type="evidence" value="ECO:0007669"/>
    <property type="project" value="InterPro"/>
</dbReference>
<keyword evidence="7 10" id="KW-1133">Transmembrane helix</keyword>
<dbReference type="PROSITE" id="PS50893">
    <property type="entry name" value="ABC_TRANSPORTER_2"/>
    <property type="match status" value="1"/>
</dbReference>
<dbReference type="InterPro" id="IPR027417">
    <property type="entry name" value="P-loop_NTPase"/>
</dbReference>
<dbReference type="InterPro" id="IPR039421">
    <property type="entry name" value="Type_1_exporter"/>
</dbReference>
<evidence type="ECO:0000256" key="2">
    <source>
        <dbReference type="ARBA" id="ARBA00005417"/>
    </source>
</evidence>
<dbReference type="Gene3D" id="1.20.1560.10">
    <property type="entry name" value="ABC transporter type 1, transmembrane domain"/>
    <property type="match status" value="1"/>
</dbReference>
<name>A0A2A6JFY9_9HYPH</name>
<dbReference type="PANTHER" id="PTHR43394">
    <property type="entry name" value="ATP-DEPENDENT PERMEASE MDL1, MITOCHONDRIAL"/>
    <property type="match status" value="1"/>
</dbReference>
<evidence type="ECO:0000256" key="5">
    <source>
        <dbReference type="ARBA" id="ARBA00022741"/>
    </source>
</evidence>
<feature type="transmembrane region" description="Helical" evidence="10">
    <location>
        <begin position="94"/>
        <end position="112"/>
    </location>
</feature>
<dbReference type="CDD" id="cd18545">
    <property type="entry name" value="ABC_6TM_YknV_like"/>
    <property type="match status" value="1"/>
</dbReference>
<feature type="transmembrane region" description="Helical" evidence="10">
    <location>
        <begin position="57"/>
        <end position="82"/>
    </location>
</feature>
<comment type="similarity">
    <text evidence="2">Belongs to the ABC transporter superfamily.</text>
</comment>
<evidence type="ECO:0000313" key="14">
    <source>
        <dbReference type="Proteomes" id="UP000220768"/>
    </source>
</evidence>
<evidence type="ECO:0000256" key="8">
    <source>
        <dbReference type="ARBA" id="ARBA00023136"/>
    </source>
</evidence>
<dbReference type="Proteomes" id="UP000220768">
    <property type="component" value="Unassembled WGS sequence"/>
</dbReference>
<feature type="compositionally biased region" description="Basic and acidic residues" evidence="9">
    <location>
        <begin position="7"/>
        <end position="18"/>
    </location>
</feature>
<dbReference type="PANTHER" id="PTHR43394:SF1">
    <property type="entry name" value="ATP-BINDING CASSETTE SUB-FAMILY B MEMBER 10, MITOCHONDRIAL"/>
    <property type="match status" value="1"/>
</dbReference>
<gene>
    <name evidence="13" type="ORF">CO666_08680</name>
</gene>
<keyword evidence="6" id="KW-0067">ATP-binding</keyword>
<sequence>MAEELETERPDVREDGRRPPRAVVGSHRVEEEMFGKAFDGNIIKRIWAFVHPYRRQVAWAVVAVLTFTMMQLLIPLIIRYAIDHGMSPGGNRSALLWAIAAFTIAISINYAASYAQETLVGGVAEDVLFDIRRAMFSHLQRVSLSFMDKTEVGRLMSRLQGDVNSMQEFLETSVLSVGDIVLLFGIVFVMLYLDFKLGLLTLSVLPVLFVVRLFWLPLARKSFMAAHETNSVANGALAEAIHGVRAVQSMDRQGVNFTLYDDKARANLLTHLTAARYAQVMVPIVDSLTGVAMALVIVVGGARVLNQALDVGVLVAFLFYIQRFFDPIRSLTLQYSVMQRAMASGQRLTEVLDVPVDIKDAPDAKVLSRDMDGSVEFKDVVFGYNPKHPVLKHVSFKVNPGETVALVGPTGSGKSSCMSLIHRFYDVQQGQVLVGGHDVRALTQDSLGAEIAMVLQEPFLFTGTVFENIRYHKLAATREEVIEAAKAVGAHDFVMRLADGYDSVLGERGGNLSLGQRQLLSFARALVADAKILVLDEATANIDSYTEMLIQKALVKLLENRTGLVIAHRLATIREADRIIVLQNGEIIESGNHRQLMKNGKLYSRLYNLNYASFDDIPEDVLDATGYDLKHTGMT</sequence>
<dbReference type="PROSITE" id="PS50929">
    <property type="entry name" value="ABC_TM1F"/>
    <property type="match status" value="1"/>
</dbReference>
<dbReference type="GO" id="GO:0005886">
    <property type="term" value="C:plasma membrane"/>
    <property type="evidence" value="ECO:0007669"/>
    <property type="project" value="UniProtKB-SubCell"/>
</dbReference>
<evidence type="ECO:0000313" key="13">
    <source>
        <dbReference type="EMBL" id="PDT04801.1"/>
    </source>
</evidence>
<dbReference type="PROSITE" id="PS00211">
    <property type="entry name" value="ABC_TRANSPORTER_1"/>
    <property type="match status" value="1"/>
</dbReference>
<evidence type="ECO:0000256" key="6">
    <source>
        <dbReference type="ARBA" id="ARBA00022840"/>
    </source>
</evidence>
<dbReference type="EMBL" id="NWSV01000004">
    <property type="protein sequence ID" value="PDT04801.1"/>
    <property type="molecule type" value="Genomic_DNA"/>
</dbReference>
<dbReference type="SUPFAM" id="SSF52540">
    <property type="entry name" value="P-loop containing nucleoside triphosphate hydrolases"/>
    <property type="match status" value="1"/>
</dbReference>
<evidence type="ECO:0000259" key="11">
    <source>
        <dbReference type="PROSITE" id="PS50893"/>
    </source>
</evidence>
<evidence type="ECO:0000256" key="4">
    <source>
        <dbReference type="ARBA" id="ARBA00022692"/>
    </source>
</evidence>
<feature type="transmembrane region" description="Helical" evidence="10">
    <location>
        <begin position="174"/>
        <end position="193"/>
    </location>
</feature>
<dbReference type="CDD" id="cd03254">
    <property type="entry name" value="ABCC_Glucan_exporter_like"/>
    <property type="match status" value="1"/>
</dbReference>
<dbReference type="InterPro" id="IPR003439">
    <property type="entry name" value="ABC_transporter-like_ATP-bd"/>
</dbReference>
<feature type="region of interest" description="Disordered" evidence="9">
    <location>
        <begin position="1"/>
        <end position="20"/>
    </location>
</feature>
<dbReference type="GO" id="GO:0015421">
    <property type="term" value="F:ABC-type oligopeptide transporter activity"/>
    <property type="evidence" value="ECO:0007669"/>
    <property type="project" value="TreeGrafter"/>
</dbReference>
<dbReference type="SUPFAM" id="SSF90123">
    <property type="entry name" value="ABC transporter transmembrane region"/>
    <property type="match status" value="1"/>
</dbReference>
<evidence type="ECO:0000256" key="10">
    <source>
        <dbReference type="SAM" id="Phobius"/>
    </source>
</evidence>
<evidence type="ECO:0000256" key="3">
    <source>
        <dbReference type="ARBA" id="ARBA00022448"/>
    </source>
</evidence>
<organism evidence="13 14">
    <name type="scientific">Rhizobium chutanense</name>
    <dbReference type="NCBI Taxonomy" id="2035448"/>
    <lineage>
        <taxon>Bacteria</taxon>
        <taxon>Pseudomonadati</taxon>
        <taxon>Pseudomonadota</taxon>
        <taxon>Alphaproteobacteria</taxon>
        <taxon>Hyphomicrobiales</taxon>
        <taxon>Rhizobiaceae</taxon>
        <taxon>Rhizobium/Agrobacterium group</taxon>
        <taxon>Rhizobium</taxon>
    </lineage>
</organism>
<dbReference type="InterPro" id="IPR017871">
    <property type="entry name" value="ABC_transporter-like_CS"/>
</dbReference>
<protein>
    <submittedName>
        <fullName evidence="13">Multidrug ABC transporter</fullName>
    </submittedName>
</protein>
<dbReference type="AlphaFoldDB" id="A0A2A6JFY9"/>
<feature type="domain" description="ABC transporter" evidence="11">
    <location>
        <begin position="375"/>
        <end position="609"/>
    </location>
</feature>
<comment type="subcellular location">
    <subcellularLocation>
        <location evidence="1">Cell membrane</location>
        <topology evidence="1">Multi-pass membrane protein</topology>
    </subcellularLocation>
</comment>
<feature type="domain" description="ABC transmembrane type-1" evidence="12">
    <location>
        <begin position="58"/>
        <end position="340"/>
    </location>
</feature>
<proteinExistence type="inferred from homology"/>
<keyword evidence="8 10" id="KW-0472">Membrane</keyword>
<keyword evidence="3" id="KW-0813">Transport</keyword>
<evidence type="ECO:0000256" key="9">
    <source>
        <dbReference type="SAM" id="MobiDB-lite"/>
    </source>
</evidence>
<dbReference type="RefSeq" id="WP_097611651.1">
    <property type="nucleotide sequence ID" value="NZ_NWSV01000004.1"/>
</dbReference>
<dbReference type="InterPro" id="IPR036640">
    <property type="entry name" value="ABC1_TM_sf"/>
</dbReference>
<dbReference type="GO" id="GO:0005524">
    <property type="term" value="F:ATP binding"/>
    <property type="evidence" value="ECO:0007669"/>
    <property type="project" value="UniProtKB-KW"/>
</dbReference>
<keyword evidence="5" id="KW-0547">Nucleotide-binding</keyword>
<dbReference type="Pfam" id="PF00005">
    <property type="entry name" value="ABC_tran"/>
    <property type="match status" value="1"/>
</dbReference>
<feature type="transmembrane region" description="Helical" evidence="10">
    <location>
        <begin position="277"/>
        <end position="298"/>
    </location>
</feature>
<evidence type="ECO:0000256" key="1">
    <source>
        <dbReference type="ARBA" id="ARBA00004651"/>
    </source>
</evidence>
<evidence type="ECO:0000259" key="12">
    <source>
        <dbReference type="PROSITE" id="PS50929"/>
    </source>
</evidence>
<keyword evidence="14" id="KW-1185">Reference proteome</keyword>
<feature type="transmembrane region" description="Helical" evidence="10">
    <location>
        <begin position="199"/>
        <end position="218"/>
    </location>
</feature>
<dbReference type="InterPro" id="IPR003593">
    <property type="entry name" value="AAA+_ATPase"/>
</dbReference>